<evidence type="ECO:0000313" key="4">
    <source>
        <dbReference type="Proteomes" id="UP000008068"/>
    </source>
</evidence>
<feature type="transmembrane region" description="Helical" evidence="1">
    <location>
        <begin position="142"/>
        <end position="161"/>
    </location>
</feature>
<feature type="domain" description="7TM GPCR serpentine receptor class x (Srx)" evidence="2">
    <location>
        <begin position="69"/>
        <end position="164"/>
    </location>
</feature>
<name>G0NHR0_CAEBE</name>
<feature type="transmembrane region" description="Helical" evidence="1">
    <location>
        <begin position="58"/>
        <end position="76"/>
    </location>
</feature>
<keyword evidence="1" id="KW-0812">Transmembrane</keyword>
<dbReference type="SUPFAM" id="SSF81321">
    <property type="entry name" value="Family A G protein-coupled receptor-like"/>
    <property type="match status" value="1"/>
</dbReference>
<feature type="transmembrane region" description="Helical" evidence="1">
    <location>
        <begin position="88"/>
        <end position="106"/>
    </location>
</feature>
<proteinExistence type="predicted"/>
<dbReference type="InterPro" id="IPR019430">
    <property type="entry name" value="7TM_GPCR_serpentine_rcpt_Srx"/>
</dbReference>
<dbReference type="eggNOG" id="ENOG502TH71">
    <property type="taxonomic scope" value="Eukaryota"/>
</dbReference>
<feature type="domain" description="7TM GPCR serpentine receptor class x (Srx)" evidence="2">
    <location>
        <begin position="14"/>
        <end position="68"/>
    </location>
</feature>
<organism evidence="4">
    <name type="scientific">Caenorhabditis brenneri</name>
    <name type="common">Nematode worm</name>
    <dbReference type="NCBI Taxonomy" id="135651"/>
    <lineage>
        <taxon>Eukaryota</taxon>
        <taxon>Metazoa</taxon>
        <taxon>Ecdysozoa</taxon>
        <taxon>Nematoda</taxon>
        <taxon>Chromadorea</taxon>
        <taxon>Rhabditida</taxon>
        <taxon>Rhabditina</taxon>
        <taxon>Rhabditomorpha</taxon>
        <taxon>Rhabditoidea</taxon>
        <taxon>Rhabditidae</taxon>
        <taxon>Peloderinae</taxon>
        <taxon>Caenorhabditis</taxon>
    </lineage>
</organism>
<dbReference type="PANTHER" id="PTHR23017">
    <property type="entry name" value="SERPENTINE RECEPTOR, CLASS X"/>
    <property type="match status" value="1"/>
</dbReference>
<dbReference type="Proteomes" id="UP000008068">
    <property type="component" value="Unassembled WGS sequence"/>
</dbReference>
<evidence type="ECO:0000256" key="1">
    <source>
        <dbReference type="SAM" id="Phobius"/>
    </source>
</evidence>
<dbReference type="InParanoid" id="G0NHR0"/>
<feature type="transmembrane region" description="Helical" evidence="1">
    <location>
        <begin position="12"/>
        <end position="30"/>
    </location>
</feature>
<protein>
    <recommendedName>
        <fullName evidence="2">7TM GPCR serpentine receptor class x (Srx) domain-containing protein</fullName>
    </recommendedName>
</protein>
<dbReference type="HOGENOM" id="CLU_1604175_0_0_1"/>
<sequence>MEDSVNQTVFALLPITLLGCVLNWCIFYGIHKLTSFNNSFGYLSANQALADALHSTTFLLYFCPMVLLFLAAWTPYQYDVLFSLKSTRRLIVLLWIFTGSVAYFLYQHLCHLYYEEKIHFFAFTNSELCGMIGWYGDFLKNAAIVVIIVCVDILTVLRVRYITKKV</sequence>
<reference evidence="4" key="1">
    <citation type="submission" date="2011-07" db="EMBL/GenBank/DDBJ databases">
        <authorList>
            <consortium name="Caenorhabditis brenneri Sequencing and Analysis Consortium"/>
            <person name="Wilson R.K."/>
        </authorList>
    </citation>
    <scope>NUCLEOTIDE SEQUENCE [LARGE SCALE GENOMIC DNA]</scope>
    <source>
        <strain evidence="4">PB2801</strain>
    </source>
</reference>
<keyword evidence="4" id="KW-1185">Reference proteome</keyword>
<dbReference type="Pfam" id="PF10328">
    <property type="entry name" value="7TM_GPCR_Srx"/>
    <property type="match status" value="2"/>
</dbReference>
<keyword evidence="1" id="KW-1133">Transmembrane helix</keyword>
<evidence type="ECO:0000313" key="3">
    <source>
        <dbReference type="EMBL" id="EGT31559.1"/>
    </source>
</evidence>
<evidence type="ECO:0000259" key="2">
    <source>
        <dbReference type="Pfam" id="PF10328"/>
    </source>
</evidence>
<keyword evidence="1" id="KW-0472">Membrane</keyword>
<dbReference type="EMBL" id="GL379886">
    <property type="protein sequence ID" value="EGT31559.1"/>
    <property type="molecule type" value="Genomic_DNA"/>
</dbReference>
<dbReference type="AlphaFoldDB" id="G0NHR0"/>
<gene>
    <name evidence="3" type="ORF">CAEBREN_31535</name>
</gene>
<dbReference type="PANTHER" id="PTHR23017:SF18">
    <property type="entry name" value="G-PROTEIN COUPLED RECEPTORS FAMILY 1 PROFILE DOMAIN-CONTAINING PROTEIN"/>
    <property type="match status" value="1"/>
</dbReference>
<accession>G0NHR0</accession>